<dbReference type="PANTHER" id="PTHR10683:SF18">
    <property type="entry name" value="TRANSALDOLASE"/>
    <property type="match status" value="1"/>
</dbReference>
<protein>
    <recommendedName>
        <fullName evidence="3">transaldolase</fullName>
        <ecNumber evidence="3">2.2.1.2</ecNumber>
    </recommendedName>
</protein>
<feature type="transmembrane region" description="Helical" evidence="6">
    <location>
        <begin position="59"/>
        <end position="81"/>
    </location>
</feature>
<feature type="transmembrane region" description="Helical" evidence="6">
    <location>
        <begin position="101"/>
        <end position="120"/>
    </location>
</feature>
<dbReference type="EC" id="2.2.1.2" evidence="3"/>
<feature type="transmembrane region" description="Helical" evidence="6">
    <location>
        <begin position="16"/>
        <end position="39"/>
    </location>
</feature>
<keyword evidence="6" id="KW-0812">Transmembrane</keyword>
<evidence type="ECO:0000256" key="2">
    <source>
        <dbReference type="ARBA" id="ARBA00008012"/>
    </source>
</evidence>
<dbReference type="OrthoDB" id="2015515at2759"/>
<evidence type="ECO:0000256" key="1">
    <source>
        <dbReference type="ARBA" id="ARBA00004857"/>
    </source>
</evidence>
<dbReference type="GO" id="GO:0004801">
    <property type="term" value="F:transaldolase activity"/>
    <property type="evidence" value="ECO:0007669"/>
    <property type="project" value="UniProtKB-EC"/>
</dbReference>
<evidence type="ECO:0000313" key="8">
    <source>
        <dbReference type="Proteomes" id="UP000649617"/>
    </source>
</evidence>
<comment type="caution">
    <text evidence="7">The sequence shown here is derived from an EMBL/GenBank/DDBJ whole genome shotgun (WGS) entry which is preliminary data.</text>
</comment>
<dbReference type="UniPathway" id="UPA00115">
    <property type="reaction ID" value="UER00414"/>
</dbReference>
<keyword evidence="6" id="KW-0472">Membrane</keyword>
<evidence type="ECO:0000256" key="5">
    <source>
        <dbReference type="ARBA" id="ARBA00023270"/>
    </source>
</evidence>
<dbReference type="GO" id="GO:0006098">
    <property type="term" value="P:pentose-phosphate shunt"/>
    <property type="evidence" value="ECO:0007669"/>
    <property type="project" value="UniProtKB-UniPathway"/>
</dbReference>
<keyword evidence="4" id="KW-0570">Pentose shunt</keyword>
<dbReference type="EMBL" id="CAJNIZ010006036">
    <property type="protein sequence ID" value="CAE7246766.1"/>
    <property type="molecule type" value="Genomic_DNA"/>
</dbReference>
<comment type="pathway">
    <text evidence="1">Carbohydrate degradation; pentose phosphate pathway; D-glyceraldehyde 3-phosphate and beta-D-fructose 6-phosphate from D-ribose 5-phosphate and D-xylulose 5-phosphate (non-oxidative stage): step 2/3.</text>
</comment>
<keyword evidence="5" id="KW-0704">Schiff base</keyword>
<evidence type="ECO:0000256" key="4">
    <source>
        <dbReference type="ARBA" id="ARBA00023126"/>
    </source>
</evidence>
<dbReference type="Proteomes" id="UP000649617">
    <property type="component" value="Unassembled WGS sequence"/>
</dbReference>
<evidence type="ECO:0000313" key="7">
    <source>
        <dbReference type="EMBL" id="CAE7246766.1"/>
    </source>
</evidence>
<dbReference type="CDD" id="cd00957">
    <property type="entry name" value="Transaldolase_TalAB"/>
    <property type="match status" value="1"/>
</dbReference>
<keyword evidence="6" id="KW-1133">Transmembrane helix</keyword>
<dbReference type="InterPro" id="IPR004730">
    <property type="entry name" value="Transaldolase_1"/>
</dbReference>
<dbReference type="InterPro" id="IPR013785">
    <property type="entry name" value="Aldolase_TIM"/>
</dbReference>
<dbReference type="Gene3D" id="3.20.20.70">
    <property type="entry name" value="Aldolase class I"/>
    <property type="match status" value="1"/>
</dbReference>
<organism evidence="7 8">
    <name type="scientific">Symbiodinium pilosum</name>
    <name type="common">Dinoflagellate</name>
    <dbReference type="NCBI Taxonomy" id="2952"/>
    <lineage>
        <taxon>Eukaryota</taxon>
        <taxon>Sar</taxon>
        <taxon>Alveolata</taxon>
        <taxon>Dinophyceae</taxon>
        <taxon>Suessiales</taxon>
        <taxon>Symbiodiniaceae</taxon>
        <taxon>Symbiodinium</taxon>
    </lineage>
</organism>
<accession>A0A812LGV6</accession>
<dbReference type="InterPro" id="IPR001585">
    <property type="entry name" value="TAL/FSA"/>
</dbReference>
<dbReference type="Pfam" id="PF00923">
    <property type="entry name" value="TAL_FSA"/>
    <property type="match status" value="1"/>
</dbReference>
<proteinExistence type="inferred from homology"/>
<dbReference type="SUPFAM" id="SSF51569">
    <property type="entry name" value="Aldolase"/>
    <property type="match status" value="1"/>
</dbReference>
<sequence length="697" mass="74782">MVLCLHNRPPLERFRVLCAVCLVFDAIFTLIFVLSGMSASVHSVETLCYEQNGYSWHNILALSFIVSAIFAGWGVLLHGGVVTSGDGAPLKEAQLVGVSRYGHILVAWTFIAAVLEAIAYRQQPAVCMGDGEAAVAQPTLTTNDNGFTDIHVEAVWHLASTVMWLVWVVGAVAAAMSAKRNIPILEEATSHASQIASPQRDSAQLVGVPVQDDLPMGTVTGIAQPNADAAPGQPPMFQGMPVATAVAGSIGTDGVCQGMPVRDGSGDVAAEHPEVTKFHLPVQAPSQHLNLYSELLTPALKSRSAAGELDSACVIRIRLAFKIPGSKAFETLVLGQALKSGEECRTSKLQTTPRFRGRSSLRAGSGLAQLAEVTTLSIDTGDLGIIKEYAETGLITDATTNPLFVSQAGLSGDPTYVAFVEDAIEYARGKGDDTVALAMDKLAVNLGVAISKLVPGYISTEVDPRLSFDKEETLRRARRIIALYEEAGVSRDRVLIKLAATWEGIAAMAELEKEGITCNMTLVFGFVQAVAAAQYGARLISPFPGRVLDWHKRESGKDIWDPEEDPGVVAVKRMYAYYKRYGHDTICMPASWRPSRGPGHDLDEIQALAGVDRMTIPPAFLGQLAEDDAPLKRMLAPEKSAQGCADEEVCGGQMSEAEFRLLFNEDACAIEKTAEGLRAFISDTNKLEAAIKEKIQS</sequence>
<comment type="similarity">
    <text evidence="2">Belongs to the transaldolase family. Type 1 subfamily.</text>
</comment>
<reference evidence="7" key="1">
    <citation type="submission" date="2021-02" db="EMBL/GenBank/DDBJ databases">
        <authorList>
            <person name="Dougan E. K."/>
            <person name="Rhodes N."/>
            <person name="Thang M."/>
            <person name="Chan C."/>
        </authorList>
    </citation>
    <scope>NUCLEOTIDE SEQUENCE</scope>
</reference>
<feature type="transmembrane region" description="Helical" evidence="6">
    <location>
        <begin position="154"/>
        <end position="176"/>
    </location>
</feature>
<dbReference type="AlphaFoldDB" id="A0A812LGV6"/>
<dbReference type="GO" id="GO:0005975">
    <property type="term" value="P:carbohydrate metabolic process"/>
    <property type="evidence" value="ECO:0007669"/>
    <property type="project" value="InterPro"/>
</dbReference>
<name>A0A812LGV6_SYMPI</name>
<dbReference type="GO" id="GO:0005737">
    <property type="term" value="C:cytoplasm"/>
    <property type="evidence" value="ECO:0007669"/>
    <property type="project" value="InterPro"/>
</dbReference>
<evidence type="ECO:0000256" key="3">
    <source>
        <dbReference type="ARBA" id="ARBA00013151"/>
    </source>
</evidence>
<gene>
    <name evidence="7" type="primary">tal</name>
    <name evidence="7" type="ORF">SPIL2461_LOCUS4553</name>
</gene>
<dbReference type="PANTHER" id="PTHR10683">
    <property type="entry name" value="TRANSALDOLASE"/>
    <property type="match status" value="1"/>
</dbReference>
<evidence type="ECO:0000256" key="6">
    <source>
        <dbReference type="SAM" id="Phobius"/>
    </source>
</evidence>
<keyword evidence="8" id="KW-1185">Reference proteome</keyword>